<sequence>MYSIIGIPSLLVAISAALSCSNDGASTKRIAVVGEGVIGLSTALAIKEMDPNIEVAIDIL</sequence>
<proteinExistence type="predicted"/>
<dbReference type="WBParaSite" id="Hba_00190">
    <property type="protein sequence ID" value="Hba_00190"/>
    <property type="gene ID" value="Hba_00190"/>
</dbReference>
<feature type="signal peptide" evidence="1">
    <location>
        <begin position="1"/>
        <end position="19"/>
    </location>
</feature>
<feature type="chain" id="PRO_5009310462" evidence="1">
    <location>
        <begin position="20"/>
        <end position="60"/>
    </location>
</feature>
<evidence type="ECO:0000313" key="2">
    <source>
        <dbReference type="Proteomes" id="UP000095283"/>
    </source>
</evidence>
<accession>A0A1I7W6F3</accession>
<keyword evidence="1" id="KW-0732">Signal</keyword>
<evidence type="ECO:0000256" key="1">
    <source>
        <dbReference type="SAM" id="SignalP"/>
    </source>
</evidence>
<reference evidence="3" key="1">
    <citation type="submission" date="2016-11" db="UniProtKB">
        <authorList>
            <consortium name="WormBaseParasite"/>
        </authorList>
    </citation>
    <scope>IDENTIFICATION</scope>
</reference>
<protein>
    <submittedName>
        <fullName evidence="3">Ldh_1_N domain-containing protein</fullName>
    </submittedName>
</protein>
<dbReference type="Gene3D" id="3.40.50.720">
    <property type="entry name" value="NAD(P)-binding Rossmann-like Domain"/>
    <property type="match status" value="1"/>
</dbReference>
<dbReference type="Proteomes" id="UP000095283">
    <property type="component" value="Unplaced"/>
</dbReference>
<dbReference type="AlphaFoldDB" id="A0A1I7W6F3"/>
<keyword evidence="2" id="KW-1185">Reference proteome</keyword>
<organism evidence="2 3">
    <name type="scientific">Heterorhabditis bacteriophora</name>
    <name type="common">Entomopathogenic nematode worm</name>
    <dbReference type="NCBI Taxonomy" id="37862"/>
    <lineage>
        <taxon>Eukaryota</taxon>
        <taxon>Metazoa</taxon>
        <taxon>Ecdysozoa</taxon>
        <taxon>Nematoda</taxon>
        <taxon>Chromadorea</taxon>
        <taxon>Rhabditida</taxon>
        <taxon>Rhabditina</taxon>
        <taxon>Rhabditomorpha</taxon>
        <taxon>Strongyloidea</taxon>
        <taxon>Heterorhabditidae</taxon>
        <taxon>Heterorhabditis</taxon>
    </lineage>
</organism>
<evidence type="ECO:0000313" key="3">
    <source>
        <dbReference type="WBParaSite" id="Hba_00190"/>
    </source>
</evidence>
<name>A0A1I7W6F3_HETBA</name>